<evidence type="ECO:0000256" key="1">
    <source>
        <dbReference type="ARBA" id="ARBA00004430"/>
    </source>
</evidence>
<dbReference type="Proteomes" id="UP001205105">
    <property type="component" value="Unassembled WGS sequence"/>
</dbReference>
<evidence type="ECO:0000313" key="2">
    <source>
        <dbReference type="EMBL" id="KAI7839509.1"/>
    </source>
</evidence>
<dbReference type="SUPFAM" id="SSF52047">
    <property type="entry name" value="RNI-like"/>
    <property type="match status" value="1"/>
</dbReference>
<keyword evidence="3" id="KW-1185">Reference proteome</keyword>
<sequence length="405" mass="44644">MQSWLRHFAASRTAALLGRASRLRLRFSCELVTELIEDDEVVGHGYNFEDDDATLAMNKAVIQAACSLAHLDFTLTASLADEVDILLPRSSRLTSLCLTYRAYDHMASEVDYSKNGSLAALAVSVRRLPALQKLVVQDLPADPFVLSVLAPSLPRSLTRLELQLATDLERYTTDAIGDECSGTLQQLGGLPRLRDLRLFTAITGRLDNRVPPGLSLLTCLEVHGHTDHVGSLVSSLALMPHLQRLSWENTGMLYLGWPDSIASLTQLTYLSLREPILPSVEHWQVPPAPPPPSLAGHTRLAHLHIDGLRGEVLWVMPDLRPLAPSLRCLRCGHCTGEVIRQALPALSHLTALALDSCIPWPVGGPEVLAHIRDLQCLIENRGWTYYELCPEHWPPSEDGVCLGLF</sequence>
<reference evidence="2" key="1">
    <citation type="submission" date="2020-11" db="EMBL/GenBank/DDBJ databases">
        <title>Chlorella ohadii genome sequencing and assembly.</title>
        <authorList>
            <person name="Murik O."/>
            <person name="Treves H."/>
            <person name="Kedem I."/>
            <person name="Shotland Y."/>
            <person name="Kaplan A."/>
        </authorList>
    </citation>
    <scope>NUCLEOTIDE SEQUENCE</scope>
    <source>
        <strain evidence="2">1</strain>
    </source>
</reference>
<dbReference type="InterPro" id="IPR032675">
    <property type="entry name" value="LRR_dom_sf"/>
</dbReference>
<proteinExistence type="predicted"/>
<dbReference type="Gene3D" id="3.80.10.10">
    <property type="entry name" value="Ribonuclease Inhibitor"/>
    <property type="match status" value="1"/>
</dbReference>
<dbReference type="EMBL" id="JADXDR010000100">
    <property type="protein sequence ID" value="KAI7839509.1"/>
    <property type="molecule type" value="Genomic_DNA"/>
</dbReference>
<accession>A0AAD5H0J4</accession>
<organism evidence="2 3">
    <name type="scientific">Chlorella ohadii</name>
    <dbReference type="NCBI Taxonomy" id="2649997"/>
    <lineage>
        <taxon>Eukaryota</taxon>
        <taxon>Viridiplantae</taxon>
        <taxon>Chlorophyta</taxon>
        <taxon>core chlorophytes</taxon>
        <taxon>Trebouxiophyceae</taxon>
        <taxon>Chlorellales</taxon>
        <taxon>Chlorellaceae</taxon>
        <taxon>Chlorella clade</taxon>
        <taxon>Chlorella</taxon>
    </lineage>
</organism>
<dbReference type="GO" id="GO:0005930">
    <property type="term" value="C:axoneme"/>
    <property type="evidence" value="ECO:0007669"/>
    <property type="project" value="UniProtKB-SubCell"/>
</dbReference>
<comment type="caution">
    <text evidence="2">The sequence shown here is derived from an EMBL/GenBank/DDBJ whole genome shotgun (WGS) entry which is preliminary data.</text>
</comment>
<evidence type="ECO:0000313" key="3">
    <source>
        <dbReference type="Proteomes" id="UP001205105"/>
    </source>
</evidence>
<comment type="subcellular location">
    <subcellularLocation>
        <location evidence="1">Cytoplasm</location>
        <location evidence="1">Cytoskeleton</location>
        <location evidence="1">Cilium axoneme</location>
    </subcellularLocation>
</comment>
<protein>
    <submittedName>
        <fullName evidence="2">Uncharacterized protein</fullName>
    </submittedName>
</protein>
<gene>
    <name evidence="2" type="ORF">COHA_006776</name>
</gene>
<name>A0AAD5H0J4_9CHLO</name>
<dbReference type="AlphaFoldDB" id="A0AAD5H0J4"/>